<comment type="caution">
    <text evidence="2">The sequence shown here is derived from an EMBL/GenBank/DDBJ whole genome shotgun (WGS) entry which is preliminary data.</text>
</comment>
<evidence type="ECO:0000313" key="2">
    <source>
        <dbReference type="EMBL" id="MPN31207.1"/>
    </source>
</evidence>
<evidence type="ECO:0000256" key="1">
    <source>
        <dbReference type="SAM" id="MobiDB-lite"/>
    </source>
</evidence>
<dbReference type="AlphaFoldDB" id="A0A645GWX2"/>
<feature type="compositionally biased region" description="Low complexity" evidence="1">
    <location>
        <begin position="15"/>
        <end position="24"/>
    </location>
</feature>
<dbReference type="EMBL" id="VSSQ01082661">
    <property type="protein sequence ID" value="MPN31207.1"/>
    <property type="molecule type" value="Genomic_DNA"/>
</dbReference>
<gene>
    <name evidence="2" type="ORF">SDC9_178681</name>
</gene>
<accession>A0A645GWX2</accession>
<proteinExistence type="predicted"/>
<feature type="region of interest" description="Disordered" evidence="1">
    <location>
        <begin position="9"/>
        <end position="36"/>
    </location>
</feature>
<protein>
    <submittedName>
        <fullName evidence="2">Uncharacterized protein</fullName>
    </submittedName>
</protein>
<sequence>MAQGGFQFAGVFPPGAEAGDDALGAAGGERRGGQKPGLAMVETIEQRVGRDRLASRAGRRVVALDEIGGMAVAVVEQGVDEIVAGQRHGGLLGGFGRY</sequence>
<organism evidence="2">
    <name type="scientific">bioreactor metagenome</name>
    <dbReference type="NCBI Taxonomy" id="1076179"/>
    <lineage>
        <taxon>unclassified sequences</taxon>
        <taxon>metagenomes</taxon>
        <taxon>ecological metagenomes</taxon>
    </lineage>
</organism>
<reference evidence="2" key="1">
    <citation type="submission" date="2019-08" db="EMBL/GenBank/DDBJ databases">
        <authorList>
            <person name="Kucharzyk K."/>
            <person name="Murdoch R.W."/>
            <person name="Higgins S."/>
            <person name="Loffler F."/>
        </authorList>
    </citation>
    <scope>NUCLEOTIDE SEQUENCE</scope>
</reference>
<name>A0A645GWX2_9ZZZZ</name>